<proteinExistence type="predicted"/>
<feature type="signal peptide" evidence="1">
    <location>
        <begin position="1"/>
        <end position="30"/>
    </location>
</feature>
<dbReference type="Proteomes" id="UP001500567">
    <property type="component" value="Unassembled WGS sequence"/>
</dbReference>
<dbReference type="PROSITE" id="PS51257">
    <property type="entry name" value="PROKAR_LIPOPROTEIN"/>
    <property type="match status" value="1"/>
</dbReference>
<organism evidence="2 3">
    <name type="scientific">Hymenobacter fastidiosus</name>
    <dbReference type="NCBI Taxonomy" id="486264"/>
    <lineage>
        <taxon>Bacteria</taxon>
        <taxon>Pseudomonadati</taxon>
        <taxon>Bacteroidota</taxon>
        <taxon>Cytophagia</taxon>
        <taxon>Cytophagales</taxon>
        <taxon>Hymenobacteraceae</taxon>
        <taxon>Hymenobacter</taxon>
    </lineage>
</organism>
<evidence type="ECO:0000313" key="3">
    <source>
        <dbReference type="Proteomes" id="UP001500567"/>
    </source>
</evidence>
<keyword evidence="1" id="KW-0732">Signal</keyword>
<comment type="caution">
    <text evidence="2">The sequence shown here is derived from an EMBL/GenBank/DDBJ whole genome shotgun (WGS) entry which is preliminary data.</text>
</comment>
<accession>A0ABP7RDG0</accession>
<dbReference type="RefSeq" id="WP_345070514.1">
    <property type="nucleotide sequence ID" value="NZ_BAABDJ010000002.1"/>
</dbReference>
<evidence type="ECO:0008006" key="4">
    <source>
        <dbReference type="Google" id="ProtNLM"/>
    </source>
</evidence>
<keyword evidence="3" id="KW-1185">Reference proteome</keyword>
<protein>
    <recommendedName>
        <fullName evidence="4">Type 1 periplasmic binding fold superfamily protein</fullName>
    </recommendedName>
</protein>
<reference evidence="3" key="1">
    <citation type="journal article" date="2019" name="Int. J. Syst. Evol. Microbiol.">
        <title>The Global Catalogue of Microorganisms (GCM) 10K type strain sequencing project: providing services to taxonomists for standard genome sequencing and annotation.</title>
        <authorList>
            <consortium name="The Broad Institute Genomics Platform"/>
            <consortium name="The Broad Institute Genome Sequencing Center for Infectious Disease"/>
            <person name="Wu L."/>
            <person name="Ma J."/>
        </authorList>
    </citation>
    <scope>NUCLEOTIDE SEQUENCE [LARGE SCALE GENOMIC DNA]</scope>
    <source>
        <strain evidence="3">JCM 17224</strain>
    </source>
</reference>
<sequence length="197" mass="20629">MKFTAHTPSRQPAPAKLLLALLLAAPLVFSACKKDKDEPEPEEDNELITTVTYALTPAAGSTAPAATITWEDLDGAGGVAPVITGGPLTLRANTTYTGTITLLDKTKNPVANVTDEVATEKEDHLFFYDPTPAGLLTVTRTDRDANNREVGLATRLVTTAAATGTLKITLRHQPGTKDGTAGPGDVDVEATVPVAVR</sequence>
<dbReference type="EMBL" id="BAABDJ010000002">
    <property type="protein sequence ID" value="GAA3995891.1"/>
    <property type="molecule type" value="Genomic_DNA"/>
</dbReference>
<feature type="chain" id="PRO_5046256851" description="Type 1 periplasmic binding fold superfamily protein" evidence="1">
    <location>
        <begin position="31"/>
        <end position="197"/>
    </location>
</feature>
<evidence type="ECO:0000256" key="1">
    <source>
        <dbReference type="SAM" id="SignalP"/>
    </source>
</evidence>
<evidence type="ECO:0000313" key="2">
    <source>
        <dbReference type="EMBL" id="GAA3995891.1"/>
    </source>
</evidence>
<name>A0ABP7RDG0_9BACT</name>
<gene>
    <name evidence="2" type="ORF">GCM10022408_03080</name>
</gene>